<reference evidence="1" key="1">
    <citation type="submission" date="2006-06" db="EMBL/GenBank/DDBJ databases">
        <authorList>
            <person name="Ward B."/>
            <person name="Ferriera S."/>
            <person name="Johnson J."/>
            <person name="Kravitz S."/>
            <person name="Beeson K."/>
            <person name="Sutton G."/>
            <person name="Rogers Y.-H."/>
            <person name="Friedman R."/>
            <person name="Frazier M."/>
            <person name="Venter J.C."/>
        </authorList>
    </citation>
    <scope>NUCLEOTIDE SEQUENCE</scope>
    <source>
        <strain evidence="1">ELB17</strain>
    </source>
</reference>
<organism evidence="1">
    <name type="scientific">Marinobacter sp. ELB17</name>
    <dbReference type="NCBI Taxonomy" id="270374"/>
    <lineage>
        <taxon>Bacteria</taxon>
        <taxon>Pseudomonadati</taxon>
        <taxon>Pseudomonadota</taxon>
        <taxon>Gammaproteobacteria</taxon>
        <taxon>Pseudomonadales</taxon>
        <taxon>Marinobacteraceae</taxon>
        <taxon>Marinobacter</taxon>
    </lineage>
</organism>
<keyword evidence="2" id="KW-0002">3D-structure</keyword>
<dbReference type="PDB" id="5MXP">
    <property type="method" value="X-ray"/>
    <property type="resolution" value="1.45 A"/>
    <property type="chains" value="A/B=1-296"/>
</dbReference>
<comment type="caution">
    <text evidence="1">The sequence shown here is derived from an EMBL/GenBank/DDBJ whole genome shotgun (WGS) entry which is preliminary data.</text>
</comment>
<name>A0ACD6B9K1_9GAMM</name>
<reference evidence="2" key="2">
    <citation type="journal article" date="2019" name="Microorganisms">
        <title>Deciphering the Structural Basis of High Thermostability of Dehalogenase from Psychrophilic Bacterium &lt;i&gt;Marinobacter&lt;/i&gt; sp. ELB17.</title>
        <authorList>
            <person name="Chrast L."/>
            <person name="Tratsiak K."/>
            <person name="Planas-Iglesias J."/>
            <person name="Daniel L."/>
            <person name="Prudnikova T."/>
            <person name="Brezovsky J."/>
            <person name="Bednar D."/>
            <person name="Kuta Smatanova I."/>
            <person name="Chaloupkova R."/>
            <person name="Damborsky J."/>
        </authorList>
    </citation>
    <scope>X-RAY CRYSTALLOGRAPHY (1.45 ANGSTROMS) OF 1-296</scope>
    <scope>DISULFIDE BONDS</scope>
</reference>
<proteinExistence type="evidence at protein level"/>
<accession>A3JB27</accession>
<gene>
    <name evidence="1" type="ORF">MELB17_23105</name>
</gene>
<evidence type="ECO:0000313" key="1">
    <source>
        <dbReference type="EMBL" id="EBA00776.1"/>
    </source>
</evidence>
<dbReference type="EMBL" id="AAXY01000003">
    <property type="protein sequence ID" value="EBA00776.1"/>
    <property type="molecule type" value="Genomic_DNA"/>
</dbReference>
<protein>
    <submittedName>
        <fullName evidence="1">Alpha/beta hydrolase</fullName>
    </submittedName>
</protein>
<evidence type="ECO:0007829" key="2">
    <source>
        <dbReference type="PDB" id="5MXP"/>
    </source>
</evidence>
<sequence>MTTQKPADFPYPSHFADVLGSRMHYVEHGNGDPLLFLHGQPTWSYLWRKVLPELEGKGRLIAVDLIGYGMSDKPDIPYDIDDHIRYLDGFIEALGLDRITIVCHDWGSFFGFHYAHRHPERIKGLAFMEAMLNPIPGYDAFDPQTRAFFQTLRSSQANAERMMMDENQFVENILPAMICRPLERQELDAYRAPWTDRQSRRILCTFPQNLCIGKEPASVYRMQTAYIEWLGQTDLPKLLIHAEPGFLIPAPAVDQYRQQLPNLETAFVGSGLHYIQEDQPQKIGQAIAQWMDRCGL</sequence>
<keyword evidence="1" id="KW-0378">Hydrolase</keyword>
<accession>A0ACD6B9K1</accession>
<feature type="disulfide bond" description="Interchain" evidence="2">
    <location>
        <position position="294"/>
    </location>
</feature>